<organism evidence="4 5">
    <name type="scientific">Culex pipiens pipiens</name>
    <name type="common">Northern house mosquito</name>
    <dbReference type="NCBI Taxonomy" id="38569"/>
    <lineage>
        <taxon>Eukaryota</taxon>
        <taxon>Metazoa</taxon>
        <taxon>Ecdysozoa</taxon>
        <taxon>Arthropoda</taxon>
        <taxon>Hexapoda</taxon>
        <taxon>Insecta</taxon>
        <taxon>Pterygota</taxon>
        <taxon>Neoptera</taxon>
        <taxon>Endopterygota</taxon>
        <taxon>Diptera</taxon>
        <taxon>Nematocera</taxon>
        <taxon>Culicoidea</taxon>
        <taxon>Culicidae</taxon>
        <taxon>Culicinae</taxon>
        <taxon>Culicini</taxon>
        <taxon>Culex</taxon>
        <taxon>Culex</taxon>
    </lineage>
</organism>
<evidence type="ECO:0000259" key="3">
    <source>
        <dbReference type="PROSITE" id="PS50238"/>
    </source>
</evidence>
<feature type="compositionally biased region" description="Basic and acidic residues" evidence="2">
    <location>
        <begin position="790"/>
        <end position="802"/>
    </location>
</feature>
<feature type="region of interest" description="Disordered" evidence="2">
    <location>
        <begin position="496"/>
        <end position="524"/>
    </location>
</feature>
<evidence type="ECO:0000313" key="4">
    <source>
        <dbReference type="EMBL" id="KAL1381391.1"/>
    </source>
</evidence>
<dbReference type="CDD" id="cd00159">
    <property type="entry name" value="RhoGAP"/>
    <property type="match status" value="1"/>
</dbReference>
<dbReference type="EMBL" id="JBEHCU010008651">
    <property type="protein sequence ID" value="KAL1381391.1"/>
    <property type="molecule type" value="Genomic_DNA"/>
</dbReference>
<dbReference type="PANTHER" id="PTHR23176:SF129">
    <property type="entry name" value="RHO GTPASE ACTIVATING PROTEIN AT 16F, ISOFORM E-RELATED"/>
    <property type="match status" value="1"/>
</dbReference>
<reference evidence="4 5" key="1">
    <citation type="submission" date="2024-05" db="EMBL/GenBank/DDBJ databases">
        <title>Culex pipiens pipiens assembly and annotation.</title>
        <authorList>
            <person name="Alout H."/>
            <person name="Durand T."/>
        </authorList>
    </citation>
    <scope>NUCLEOTIDE SEQUENCE [LARGE SCALE GENOMIC DNA]</scope>
    <source>
        <strain evidence="4">HA-2024</strain>
        <tissue evidence="4">Whole body</tissue>
    </source>
</reference>
<sequence>MMSRNSMEEESSSIAAEEVVVPESNCYCSYNNNNNNNNNNANSLTVKPTIMTNEAVDGARPWSTNIYENLIAPERAADGPYGKLRKCEENIYENICEDCGRLYGAGRCGFCAVDDEAGSDRDSETSARKFRRKYSAKFQEFLGKFPRIRARNVADIKRRQRPRPLSKSDIVHNAGGFEDVFRTNKSFDLGEICRMRDDERGVAGIEAGRTDDGEEGESELSSADLELVCSGGTSGLKVKSLSANLIDLCSGAIYENLTPTNDSDDDLLFGDDAEDDDAVNHWMTSLRSCVESYEDHESDIGEYHVKSIPSVTFNDVGEVRGGFRENRSPIIPKFCESDLDDRIAEFRLNWENNQRKRRRFSAEAEHLFRRPGPRHIRQCRVRGEQEDRSEQPPVISPYRAPQLSLSKHYDRQPNSAVCELRLRLQKFHLDVSLCLEGRRGFNKRDWYRVVMTNRSTESTGSALQDSVRIDQYFQFLEANETMLNRLEDFRRRRRRKGELLPNPDPEVQSNSSSTSGVHSDLDCSEQQQQNNIYQHIWTCKTEPNPEPVYEEAPSEQEHIYEYIRLDPPRDDSEWEVVDDFAFSKQLRPAPPPVPNRNIRHPLDQYRNVCILLHPSDPRVNRIVYNYRRDYVFDYRDDESASETSSFCSSCGGVESSSSDDEALDELLLEKPAAVTSTGSYSIPDCVQYWKFMLLNVNYNDDEEDVIMTEKTIAVIADNVDHKSVPVEPPPTDSGKLPTPIASQLHSPKFYGPAVIRSPSKSQIPASDSPVGTYKSNENLADGPVMATQPLDKEKSPTPKRERLRDKMKAVLPLSSSWSSGGGNQDDGLVFGVELDQVERDDKLQVPRFVTEVVEILKEPEFIETSGLYRASGNKNSIEGIKKKLNEKRSPKKYEFLKKQDVHSLTGSLKLFFRELKSPLIARDVYEMCVQKTKDEAQTIENIKFSLEKMELINRNTLRYLIRHLRCVHQNSDVNMMNSSNLAIVWGACLFASTLGLMESYENNDLGRINTLVRQLIDHYDKIFYSERRID</sequence>
<protein>
    <recommendedName>
        <fullName evidence="3">Rho-GAP domain-containing protein</fullName>
    </recommendedName>
</protein>
<dbReference type="PANTHER" id="PTHR23176">
    <property type="entry name" value="RHO/RAC/CDC GTPASE-ACTIVATING PROTEIN"/>
    <property type="match status" value="1"/>
</dbReference>
<dbReference type="AlphaFoldDB" id="A0ABD1CYA1"/>
<keyword evidence="1" id="KW-0343">GTPase activation</keyword>
<feature type="compositionally biased region" description="Basic and acidic residues" evidence="2">
    <location>
        <begin position="381"/>
        <end position="390"/>
    </location>
</feature>
<dbReference type="SMART" id="SM00324">
    <property type="entry name" value="RhoGAP"/>
    <property type="match status" value="1"/>
</dbReference>
<feature type="region of interest" description="Disordered" evidence="2">
    <location>
        <begin position="757"/>
        <end position="802"/>
    </location>
</feature>
<dbReference type="InterPro" id="IPR050729">
    <property type="entry name" value="Rho-GAP"/>
</dbReference>
<accession>A0ABD1CYA1</accession>
<evidence type="ECO:0000256" key="2">
    <source>
        <dbReference type="SAM" id="MobiDB-lite"/>
    </source>
</evidence>
<comment type="caution">
    <text evidence="4">The sequence shown here is derived from an EMBL/GenBank/DDBJ whole genome shotgun (WGS) entry which is preliminary data.</text>
</comment>
<dbReference type="Pfam" id="PF00620">
    <property type="entry name" value="RhoGAP"/>
    <property type="match status" value="1"/>
</dbReference>
<dbReference type="Proteomes" id="UP001562425">
    <property type="component" value="Unassembled WGS sequence"/>
</dbReference>
<evidence type="ECO:0000313" key="5">
    <source>
        <dbReference type="Proteomes" id="UP001562425"/>
    </source>
</evidence>
<dbReference type="SUPFAM" id="SSF48350">
    <property type="entry name" value="GTPase activation domain, GAP"/>
    <property type="match status" value="1"/>
</dbReference>
<proteinExistence type="predicted"/>
<dbReference type="GO" id="GO:0005096">
    <property type="term" value="F:GTPase activator activity"/>
    <property type="evidence" value="ECO:0007669"/>
    <property type="project" value="UniProtKB-KW"/>
</dbReference>
<gene>
    <name evidence="4" type="ORF">pipiens_003425</name>
</gene>
<evidence type="ECO:0000256" key="1">
    <source>
        <dbReference type="ARBA" id="ARBA00022468"/>
    </source>
</evidence>
<name>A0ABD1CYA1_CULPP</name>
<dbReference type="PROSITE" id="PS50238">
    <property type="entry name" value="RHOGAP"/>
    <property type="match status" value="1"/>
</dbReference>
<feature type="compositionally biased region" description="Polar residues" evidence="2">
    <location>
        <begin position="507"/>
        <end position="517"/>
    </location>
</feature>
<dbReference type="InterPro" id="IPR008936">
    <property type="entry name" value="Rho_GTPase_activation_prot"/>
</dbReference>
<dbReference type="Gene3D" id="1.10.555.10">
    <property type="entry name" value="Rho GTPase activation protein"/>
    <property type="match status" value="1"/>
</dbReference>
<keyword evidence="5" id="KW-1185">Reference proteome</keyword>
<dbReference type="InterPro" id="IPR000198">
    <property type="entry name" value="RhoGAP_dom"/>
</dbReference>
<feature type="domain" description="Rho-GAP" evidence="3">
    <location>
        <begin position="832"/>
        <end position="1023"/>
    </location>
</feature>
<feature type="region of interest" description="Disordered" evidence="2">
    <location>
        <begin position="381"/>
        <end position="401"/>
    </location>
</feature>